<dbReference type="InterPro" id="IPR036390">
    <property type="entry name" value="WH_DNA-bd_sf"/>
</dbReference>
<dbReference type="InterPro" id="IPR000524">
    <property type="entry name" value="Tscrpt_reg_HTH_GntR"/>
</dbReference>
<dbReference type="Pfam" id="PF07702">
    <property type="entry name" value="UTRA"/>
    <property type="match status" value="1"/>
</dbReference>
<keyword evidence="3" id="KW-0804">Transcription</keyword>
<dbReference type="InterPro" id="IPR036388">
    <property type="entry name" value="WH-like_DNA-bd_sf"/>
</dbReference>
<dbReference type="FunFam" id="1.10.10.10:FF:000079">
    <property type="entry name" value="GntR family transcriptional regulator"/>
    <property type="match status" value="1"/>
</dbReference>
<protein>
    <submittedName>
        <fullName evidence="5">Phosphonate metabolism transcriptional regulator PhnF</fullName>
    </submittedName>
</protein>
<sequence>MVNKNSPLPIYYQIEEEIKRQIDSGELSPGEMLPSEREFAEKYAISRMTVRQAITNLVNEGLLVRQKGRGTFVQRKKIEQELKGLTSFSEQMRSRGMEPSTKLIEFNVVQASERVARALQVNIGSEVYELKRLRLADQMPMALETAYLVQENFPYLNKEVAKGSLYEYVENTIGVSIDYATQTVDASIANKFEADALEISEGDPVLVIHRLAYLSNEKPMEFVKTIYRADRYTFSVDVKR</sequence>
<dbReference type="CDD" id="cd07377">
    <property type="entry name" value="WHTH_GntR"/>
    <property type="match status" value="1"/>
</dbReference>
<dbReference type="Gene3D" id="3.40.1410.10">
    <property type="entry name" value="Chorismate lyase-like"/>
    <property type="match status" value="1"/>
</dbReference>
<dbReference type="EMBL" id="SWLG01000001">
    <property type="protein sequence ID" value="TLS38767.1"/>
    <property type="molecule type" value="Genomic_DNA"/>
</dbReference>
<dbReference type="PRINTS" id="PR00035">
    <property type="entry name" value="HTHGNTR"/>
</dbReference>
<dbReference type="PANTHER" id="PTHR44846:SF1">
    <property type="entry name" value="MANNOSYL-D-GLYCERATE TRANSPORT_METABOLISM SYSTEM REPRESSOR MNGR-RELATED"/>
    <property type="match status" value="1"/>
</dbReference>
<keyword evidence="1" id="KW-0805">Transcription regulation</keyword>
<dbReference type="SUPFAM" id="SSF64288">
    <property type="entry name" value="Chorismate lyase-like"/>
    <property type="match status" value="1"/>
</dbReference>
<dbReference type="Gene3D" id="1.10.10.10">
    <property type="entry name" value="Winged helix-like DNA-binding domain superfamily/Winged helix DNA-binding domain"/>
    <property type="match status" value="1"/>
</dbReference>
<dbReference type="PANTHER" id="PTHR44846">
    <property type="entry name" value="MANNOSYL-D-GLYCERATE TRANSPORT/METABOLISM SYSTEM REPRESSOR MNGR-RELATED"/>
    <property type="match status" value="1"/>
</dbReference>
<dbReference type="AlphaFoldDB" id="A0A5R9F5G8"/>
<comment type="caution">
    <text evidence="5">The sequence shown here is derived from an EMBL/GenBank/DDBJ whole genome shotgun (WGS) entry which is preliminary data.</text>
</comment>
<dbReference type="SUPFAM" id="SSF46785">
    <property type="entry name" value="Winged helix' DNA-binding domain"/>
    <property type="match status" value="1"/>
</dbReference>
<gene>
    <name evidence="5" type="primary">phnF</name>
    <name evidence="5" type="ORF">FCL54_00150</name>
</gene>
<organism evidence="5 6">
    <name type="scientific">Exobacillus caeni</name>
    <dbReference type="NCBI Taxonomy" id="2574798"/>
    <lineage>
        <taxon>Bacteria</taxon>
        <taxon>Bacillati</taxon>
        <taxon>Bacillota</taxon>
        <taxon>Bacilli</taxon>
        <taxon>Bacillales</taxon>
        <taxon>Guptibacillaceae</taxon>
        <taxon>Exobacillus</taxon>
    </lineage>
</organism>
<dbReference type="Pfam" id="PF00392">
    <property type="entry name" value="GntR"/>
    <property type="match status" value="1"/>
</dbReference>
<dbReference type="NCBIfam" id="TIGR02325">
    <property type="entry name" value="C_P_lyase_phnF"/>
    <property type="match status" value="1"/>
</dbReference>
<evidence type="ECO:0000256" key="1">
    <source>
        <dbReference type="ARBA" id="ARBA00023015"/>
    </source>
</evidence>
<name>A0A5R9F5G8_9BACL</name>
<evidence type="ECO:0000259" key="4">
    <source>
        <dbReference type="PROSITE" id="PS50949"/>
    </source>
</evidence>
<dbReference type="GO" id="GO:0045892">
    <property type="term" value="P:negative regulation of DNA-templated transcription"/>
    <property type="evidence" value="ECO:0007669"/>
    <property type="project" value="TreeGrafter"/>
</dbReference>
<dbReference type="SMART" id="SM00866">
    <property type="entry name" value="UTRA"/>
    <property type="match status" value="1"/>
</dbReference>
<dbReference type="RefSeq" id="WP_138121945.1">
    <property type="nucleotide sequence ID" value="NZ_SWLG01000001.1"/>
</dbReference>
<reference evidence="5 6" key="1">
    <citation type="submission" date="2019-04" db="EMBL/GenBank/DDBJ databases">
        <title>Bacillus caeni sp. nov., a bacterium isolated from mangrove sediment.</title>
        <authorList>
            <person name="Huang H."/>
            <person name="Mo K."/>
            <person name="Hu Y."/>
        </authorList>
    </citation>
    <scope>NUCLEOTIDE SEQUENCE [LARGE SCALE GENOMIC DNA]</scope>
    <source>
        <strain evidence="5 6">HB172195</strain>
    </source>
</reference>
<evidence type="ECO:0000313" key="6">
    <source>
        <dbReference type="Proteomes" id="UP000308230"/>
    </source>
</evidence>
<evidence type="ECO:0000256" key="2">
    <source>
        <dbReference type="ARBA" id="ARBA00023125"/>
    </source>
</evidence>
<dbReference type="InterPro" id="IPR011663">
    <property type="entry name" value="UTRA"/>
</dbReference>
<dbReference type="InterPro" id="IPR012702">
    <property type="entry name" value="CP_lyase_PhnF"/>
</dbReference>
<dbReference type="GO" id="GO:0003677">
    <property type="term" value="F:DNA binding"/>
    <property type="evidence" value="ECO:0007669"/>
    <property type="project" value="UniProtKB-KW"/>
</dbReference>
<dbReference type="PROSITE" id="PS50949">
    <property type="entry name" value="HTH_GNTR"/>
    <property type="match status" value="1"/>
</dbReference>
<evidence type="ECO:0000313" key="5">
    <source>
        <dbReference type="EMBL" id="TLS38767.1"/>
    </source>
</evidence>
<dbReference type="Proteomes" id="UP000308230">
    <property type="component" value="Unassembled WGS sequence"/>
</dbReference>
<dbReference type="InterPro" id="IPR050679">
    <property type="entry name" value="Bact_HTH_transcr_reg"/>
</dbReference>
<accession>A0A5R9F5G8</accession>
<keyword evidence="6" id="KW-1185">Reference proteome</keyword>
<proteinExistence type="predicted"/>
<dbReference type="InterPro" id="IPR028978">
    <property type="entry name" value="Chorismate_lyase_/UTRA_dom_sf"/>
</dbReference>
<dbReference type="GO" id="GO:0003700">
    <property type="term" value="F:DNA-binding transcription factor activity"/>
    <property type="evidence" value="ECO:0007669"/>
    <property type="project" value="InterPro"/>
</dbReference>
<keyword evidence="2" id="KW-0238">DNA-binding</keyword>
<dbReference type="SMART" id="SM00345">
    <property type="entry name" value="HTH_GNTR"/>
    <property type="match status" value="1"/>
</dbReference>
<evidence type="ECO:0000256" key="3">
    <source>
        <dbReference type="ARBA" id="ARBA00023163"/>
    </source>
</evidence>
<dbReference type="OrthoDB" id="9815017at2"/>
<feature type="domain" description="HTH gntR-type" evidence="4">
    <location>
        <begin position="8"/>
        <end position="76"/>
    </location>
</feature>